<accession>A0A317KY31</accession>
<keyword evidence="6" id="KW-0067">ATP-binding</keyword>
<organism evidence="13 14">
    <name type="scientific">Gracilibacillus dipsosauri</name>
    <dbReference type="NCBI Taxonomy" id="178340"/>
    <lineage>
        <taxon>Bacteria</taxon>
        <taxon>Bacillati</taxon>
        <taxon>Bacillota</taxon>
        <taxon>Bacilli</taxon>
        <taxon>Bacillales</taxon>
        <taxon>Bacillaceae</taxon>
        <taxon>Gracilibacillus</taxon>
    </lineage>
</organism>
<evidence type="ECO:0000256" key="3">
    <source>
        <dbReference type="ARBA" id="ARBA00022491"/>
    </source>
</evidence>
<gene>
    <name evidence="13" type="ORF">DLJ74_14380</name>
</gene>
<dbReference type="Gene3D" id="1.10.10.60">
    <property type="entry name" value="Homeodomain-like"/>
    <property type="match status" value="1"/>
</dbReference>
<dbReference type="GO" id="GO:0000156">
    <property type="term" value="F:phosphorelay response regulator activity"/>
    <property type="evidence" value="ECO:0007669"/>
    <property type="project" value="InterPro"/>
</dbReference>
<proteinExistence type="predicted"/>
<dbReference type="InterPro" id="IPR027417">
    <property type="entry name" value="P-loop_NTPase"/>
</dbReference>
<dbReference type="SUPFAM" id="SSF46689">
    <property type="entry name" value="Homeodomain-like"/>
    <property type="match status" value="1"/>
</dbReference>
<dbReference type="InterPro" id="IPR058031">
    <property type="entry name" value="AAA_lid_NorR"/>
</dbReference>
<evidence type="ECO:0000313" key="14">
    <source>
        <dbReference type="Proteomes" id="UP000245624"/>
    </source>
</evidence>
<keyword evidence="14" id="KW-1185">Reference proteome</keyword>
<protein>
    <recommendedName>
        <fullName evidence="12">Sigma-54 factor interaction domain-containing protein</fullName>
    </recommendedName>
</protein>
<dbReference type="InterPro" id="IPR002078">
    <property type="entry name" value="Sigma_54_int"/>
</dbReference>
<keyword evidence="8" id="KW-0805">Transcription regulation</keyword>
<feature type="domain" description="Sigma-54 factor interaction" evidence="12">
    <location>
        <begin position="303"/>
        <end position="504"/>
    </location>
</feature>
<dbReference type="PANTHER" id="PTHR32071">
    <property type="entry name" value="TRANSCRIPTIONAL REGULATORY PROTEIN"/>
    <property type="match status" value="1"/>
</dbReference>
<dbReference type="GO" id="GO:0005524">
    <property type="term" value="F:ATP binding"/>
    <property type="evidence" value="ECO:0007669"/>
    <property type="project" value="UniProtKB-KW"/>
</dbReference>
<dbReference type="Gene3D" id="3.40.50.300">
    <property type="entry name" value="P-loop containing nucleotide triphosphate hydrolases"/>
    <property type="match status" value="1"/>
</dbReference>
<comment type="caution">
    <text evidence="13">The sequence shown here is derived from an EMBL/GenBank/DDBJ whole genome shotgun (WGS) entry which is preliminary data.</text>
</comment>
<dbReference type="Gene3D" id="3.40.50.10660">
    <property type="entry name" value="PrpR receptor domain-like"/>
    <property type="match status" value="1"/>
</dbReference>
<evidence type="ECO:0000256" key="10">
    <source>
        <dbReference type="ARBA" id="ARBA00023159"/>
    </source>
</evidence>
<dbReference type="Pfam" id="PF02954">
    <property type="entry name" value="HTH_8"/>
    <property type="match status" value="1"/>
</dbReference>
<keyword evidence="4" id="KW-0597">Phosphoprotein</keyword>
<name>A0A317KY31_9BACI</name>
<evidence type="ECO:0000256" key="2">
    <source>
        <dbReference type="ARBA" id="ARBA00022490"/>
    </source>
</evidence>
<dbReference type="PANTHER" id="PTHR32071:SF95">
    <property type="entry name" value="DNA-BINDING TRANSCRIPTIONAL REGULATOR NTRC"/>
    <property type="match status" value="1"/>
</dbReference>
<evidence type="ECO:0000256" key="11">
    <source>
        <dbReference type="ARBA" id="ARBA00023163"/>
    </source>
</evidence>
<dbReference type="GO" id="GO:0043565">
    <property type="term" value="F:sequence-specific DNA binding"/>
    <property type="evidence" value="ECO:0007669"/>
    <property type="project" value="InterPro"/>
</dbReference>
<evidence type="ECO:0000313" key="13">
    <source>
        <dbReference type="EMBL" id="PWU67640.1"/>
    </source>
</evidence>
<dbReference type="Pfam" id="PF25601">
    <property type="entry name" value="AAA_lid_14"/>
    <property type="match status" value="1"/>
</dbReference>
<evidence type="ECO:0000256" key="8">
    <source>
        <dbReference type="ARBA" id="ARBA00023015"/>
    </source>
</evidence>
<dbReference type="Pfam" id="PF06506">
    <property type="entry name" value="PrpR_N"/>
    <property type="match status" value="1"/>
</dbReference>
<evidence type="ECO:0000256" key="4">
    <source>
        <dbReference type="ARBA" id="ARBA00022553"/>
    </source>
</evidence>
<dbReference type="SUPFAM" id="SSF159800">
    <property type="entry name" value="PrpR receptor domain-like"/>
    <property type="match status" value="1"/>
</dbReference>
<dbReference type="RefSeq" id="WP_109984988.1">
    <property type="nucleotide sequence ID" value="NZ_QGTD01000013.1"/>
</dbReference>
<keyword evidence="3" id="KW-0678">Repressor</keyword>
<evidence type="ECO:0000256" key="5">
    <source>
        <dbReference type="ARBA" id="ARBA00022741"/>
    </source>
</evidence>
<dbReference type="PRINTS" id="PR01590">
    <property type="entry name" value="HTHFIS"/>
</dbReference>
<dbReference type="PROSITE" id="PS50045">
    <property type="entry name" value="SIGMA54_INTERACT_4"/>
    <property type="match status" value="1"/>
</dbReference>
<dbReference type="EMBL" id="QGTD01000013">
    <property type="protein sequence ID" value="PWU67640.1"/>
    <property type="molecule type" value="Genomic_DNA"/>
</dbReference>
<keyword evidence="10" id="KW-0010">Activator</keyword>
<evidence type="ECO:0000259" key="12">
    <source>
        <dbReference type="PROSITE" id="PS50045"/>
    </source>
</evidence>
<dbReference type="InterPro" id="IPR002197">
    <property type="entry name" value="HTH_Fis"/>
</dbReference>
<dbReference type="OrthoDB" id="9771372at2"/>
<dbReference type="SUPFAM" id="SSF52540">
    <property type="entry name" value="P-loop containing nucleoside triphosphate hydrolases"/>
    <property type="match status" value="1"/>
</dbReference>
<dbReference type="AlphaFoldDB" id="A0A317KY31"/>
<dbReference type="InterPro" id="IPR009057">
    <property type="entry name" value="Homeodomain-like_sf"/>
</dbReference>
<dbReference type="InterPro" id="IPR010524">
    <property type="entry name" value="Sig_transdc_resp-reg_PrpR_N"/>
</dbReference>
<keyword evidence="9" id="KW-0238">DNA-binding</keyword>
<sequence length="576" mass="64951">MIKALLIAPYSGLAEIAKKTVLPNDVQLDVVIGNLEEGLKIAQKAEKQGYQLVISRGGTATMIQDAISIPVVHIDITGYDMLRVFTLLRGLEGGVALVGYPNISEGANTICNILEFNVKMITIKDRKEVRGHLQRLKHANFSVVIGDVITVQVAEELGLRGVLIASGREALMDAIEEGKRVYHFFRKVNRHFNYLRNAFTNTPLPIVLLDQRQNIIAKNAKFDQDIQPQQVSKSSTIAQLIQRVITGEGTHWTELREGDNCYDVQAFIVNKIEGIVGLIFHSPLLNKKIQSVTIYNSVGHVPILGDSSFARRLKENIGHYVRIDEPMCVMGEQGVGKLTLAKEIHFQRFGLDAPLMIIDGEKVTDSEIKTIKSKINRLDKGTLLIKNIEKLTGALSATMEEVISLFTHLKVITLTNRTLDHLVAEGSFSKELYQQIMKYPLHIPPLRQRKDDIQAYVNFFITEFHTREGMETLGMKQEAVELMQQYNWKGNLSQLKQVVRELTLLSDGSYIEYSQVDQLLAQYEDEEISELSLQGTLKEIEQQIIKTILAEENHNQSKAANRLGINRSTLWRKLKS</sequence>
<evidence type="ECO:0000256" key="7">
    <source>
        <dbReference type="ARBA" id="ARBA00023012"/>
    </source>
</evidence>
<keyword evidence="11" id="KW-0804">Transcription</keyword>
<comment type="subcellular location">
    <subcellularLocation>
        <location evidence="1">Cytoplasm</location>
    </subcellularLocation>
</comment>
<reference evidence="13 14" key="1">
    <citation type="submission" date="2018-05" db="EMBL/GenBank/DDBJ databases">
        <title>Genomic analysis of Gracilibacillus dipsosauri DD1 reveals novel features of a salt-tolerant amylase.</title>
        <authorList>
            <person name="Deutch C.E."/>
            <person name="Yang S."/>
        </authorList>
    </citation>
    <scope>NUCLEOTIDE SEQUENCE [LARGE SCALE GENOMIC DNA]</scope>
    <source>
        <strain evidence="13 14">DD1</strain>
    </source>
</reference>
<keyword evidence="2" id="KW-0963">Cytoplasm</keyword>
<dbReference type="Proteomes" id="UP000245624">
    <property type="component" value="Unassembled WGS sequence"/>
</dbReference>
<evidence type="ECO:0000256" key="6">
    <source>
        <dbReference type="ARBA" id="ARBA00022840"/>
    </source>
</evidence>
<dbReference type="GO" id="GO:0006355">
    <property type="term" value="P:regulation of DNA-templated transcription"/>
    <property type="evidence" value="ECO:0007669"/>
    <property type="project" value="InterPro"/>
</dbReference>
<keyword evidence="5" id="KW-0547">Nucleotide-binding</keyword>
<dbReference type="Gene3D" id="1.10.8.60">
    <property type="match status" value="1"/>
</dbReference>
<dbReference type="Gene3D" id="3.40.50.2300">
    <property type="match status" value="1"/>
</dbReference>
<evidence type="ECO:0000256" key="9">
    <source>
        <dbReference type="ARBA" id="ARBA00023125"/>
    </source>
</evidence>
<dbReference type="Pfam" id="PF14532">
    <property type="entry name" value="Sigma54_activ_2"/>
    <property type="match status" value="1"/>
</dbReference>
<keyword evidence="7" id="KW-0902">Two-component regulatory system</keyword>
<evidence type="ECO:0000256" key="1">
    <source>
        <dbReference type="ARBA" id="ARBA00004496"/>
    </source>
</evidence>